<dbReference type="Proteomes" id="UP001476798">
    <property type="component" value="Unassembled WGS sequence"/>
</dbReference>
<evidence type="ECO:0000313" key="2">
    <source>
        <dbReference type="Proteomes" id="UP001476798"/>
    </source>
</evidence>
<protein>
    <submittedName>
        <fullName evidence="1">Uncharacterized protein</fullName>
    </submittedName>
</protein>
<gene>
    <name evidence="1" type="ORF">GOODEAATRI_011140</name>
</gene>
<sequence length="110" mass="12086">MHSVLGWGSFCLNYSINAVRHGGDQPVVLLRCNEMPGCCDSCLQVSCIIGSGFPYLPLDNTPKILYGVQIRPAYWSIKHSSTMVIGSAFGSFGSAFMYLNCTQHFCNIQL</sequence>
<comment type="caution">
    <text evidence="1">The sequence shown here is derived from an EMBL/GenBank/DDBJ whole genome shotgun (WGS) entry which is preliminary data.</text>
</comment>
<keyword evidence="2" id="KW-1185">Reference proteome</keyword>
<reference evidence="1 2" key="1">
    <citation type="submission" date="2021-06" db="EMBL/GenBank/DDBJ databases">
        <authorList>
            <person name="Palmer J.M."/>
        </authorList>
    </citation>
    <scope>NUCLEOTIDE SEQUENCE [LARGE SCALE GENOMIC DNA]</scope>
    <source>
        <strain evidence="1 2">GA_2019</strain>
        <tissue evidence="1">Muscle</tissue>
    </source>
</reference>
<dbReference type="EMBL" id="JAHRIO010030660">
    <property type="protein sequence ID" value="MEQ2168117.1"/>
    <property type="molecule type" value="Genomic_DNA"/>
</dbReference>
<accession>A0ABV0NCY1</accession>
<evidence type="ECO:0000313" key="1">
    <source>
        <dbReference type="EMBL" id="MEQ2168117.1"/>
    </source>
</evidence>
<proteinExistence type="predicted"/>
<name>A0ABV0NCY1_9TELE</name>
<organism evidence="1 2">
    <name type="scientific">Goodea atripinnis</name>
    <dbReference type="NCBI Taxonomy" id="208336"/>
    <lineage>
        <taxon>Eukaryota</taxon>
        <taxon>Metazoa</taxon>
        <taxon>Chordata</taxon>
        <taxon>Craniata</taxon>
        <taxon>Vertebrata</taxon>
        <taxon>Euteleostomi</taxon>
        <taxon>Actinopterygii</taxon>
        <taxon>Neopterygii</taxon>
        <taxon>Teleostei</taxon>
        <taxon>Neoteleostei</taxon>
        <taxon>Acanthomorphata</taxon>
        <taxon>Ovalentaria</taxon>
        <taxon>Atherinomorphae</taxon>
        <taxon>Cyprinodontiformes</taxon>
        <taxon>Goodeidae</taxon>
        <taxon>Goodea</taxon>
    </lineage>
</organism>